<evidence type="ECO:0000256" key="1">
    <source>
        <dbReference type="SAM" id="SignalP"/>
    </source>
</evidence>
<dbReference type="SUPFAM" id="SSF110296">
    <property type="entry name" value="Oligoxyloglucan reducing end-specific cellobiohydrolase"/>
    <property type="match status" value="1"/>
</dbReference>
<dbReference type="InterPro" id="IPR054817">
    <property type="entry name" value="Glycosyl_F510_1955-like"/>
</dbReference>
<feature type="signal peptide" evidence="1">
    <location>
        <begin position="1"/>
        <end position="22"/>
    </location>
</feature>
<feature type="chain" id="PRO_5038840466" evidence="1">
    <location>
        <begin position="23"/>
        <end position="277"/>
    </location>
</feature>
<keyword evidence="1" id="KW-0732">Signal</keyword>
<dbReference type="CDD" id="cd15482">
    <property type="entry name" value="Sialidase_non-viral"/>
    <property type="match status" value="1"/>
</dbReference>
<dbReference type="Gene3D" id="2.130.10.10">
    <property type="entry name" value="YVTN repeat-like/Quinoprotein amine dehydrogenase"/>
    <property type="match status" value="2"/>
</dbReference>
<gene>
    <name evidence="2" type="ORF">H6H00_28855</name>
</gene>
<proteinExistence type="predicted"/>
<name>A0A7G7MGX3_9PSEU</name>
<sequence>MPHRFRTITALALAGVAVTACSSPGATAPAADGPVFEHVHGVGTDPADGTVYVASHDGLFRSGPDGLVPAGAAGRDLMGFTVAGPSRFLSSGHPAPDDSLPEPIGLAESTDGGATWTPLSLTGEVDFHALEVAGDSVYGYDATNGLLRASTDGGRTWEDRAAVEALDIAVETGTGQRVLATVQGGTALSTDGGRTFAPPTGPQLAYVSWAPDGTVYGLDLDSAVHTSTDAGATWTTTGTVPGGRPQAVTATSDELLAATAGGVHRSTDDGATFTPVV</sequence>
<keyword evidence="3" id="KW-1185">Reference proteome</keyword>
<dbReference type="RefSeq" id="WP_185718785.1">
    <property type="nucleotide sequence ID" value="NZ_BAAAWI010000001.1"/>
</dbReference>
<dbReference type="KEGG" id="ppel:H6H00_28855"/>
<evidence type="ECO:0000313" key="3">
    <source>
        <dbReference type="Proteomes" id="UP000515728"/>
    </source>
</evidence>
<dbReference type="InterPro" id="IPR015943">
    <property type="entry name" value="WD40/YVTN_repeat-like_dom_sf"/>
</dbReference>
<dbReference type="PROSITE" id="PS51257">
    <property type="entry name" value="PROKAR_LIPOPROTEIN"/>
    <property type="match status" value="1"/>
</dbReference>
<reference evidence="2 3" key="1">
    <citation type="submission" date="2020-08" db="EMBL/GenBank/DDBJ databases">
        <authorList>
            <person name="Mo P."/>
        </authorList>
    </citation>
    <scope>NUCLEOTIDE SEQUENCE [LARGE SCALE GENOMIC DNA]</scope>
    <source>
        <strain evidence="2 3">CGMCC 4.1532</strain>
    </source>
</reference>
<dbReference type="AlphaFoldDB" id="A0A7G7MGX3"/>
<evidence type="ECO:0000313" key="2">
    <source>
        <dbReference type="EMBL" id="QNG52034.1"/>
    </source>
</evidence>
<dbReference type="EMBL" id="CP060131">
    <property type="protein sequence ID" value="QNG52034.1"/>
    <property type="molecule type" value="Genomic_DNA"/>
</dbReference>
<protein>
    <submittedName>
        <fullName evidence="2">Exo-alpha-sialidase</fullName>
    </submittedName>
</protein>
<dbReference type="NCBIfam" id="NF045728">
    <property type="entry name" value="glycosyl_F510_1955"/>
    <property type="match status" value="1"/>
</dbReference>
<organism evidence="2 3">
    <name type="scientific">Pseudonocardia petroleophila</name>
    <dbReference type="NCBI Taxonomy" id="37331"/>
    <lineage>
        <taxon>Bacteria</taxon>
        <taxon>Bacillati</taxon>
        <taxon>Actinomycetota</taxon>
        <taxon>Actinomycetes</taxon>
        <taxon>Pseudonocardiales</taxon>
        <taxon>Pseudonocardiaceae</taxon>
        <taxon>Pseudonocardia</taxon>
    </lineage>
</organism>
<dbReference type="Proteomes" id="UP000515728">
    <property type="component" value="Chromosome"/>
</dbReference>
<accession>A0A7G7MGX3</accession>